<dbReference type="PANTHER" id="PTHR45911:SF4">
    <property type="entry name" value="MULTIPLE C2 AND TRANSMEMBRANE DOMAIN-CONTAINING PROTEIN"/>
    <property type="match status" value="1"/>
</dbReference>
<feature type="region of interest" description="Disordered" evidence="3">
    <location>
        <begin position="1"/>
        <end position="38"/>
    </location>
</feature>
<dbReference type="EMBL" id="UYYG01000001">
    <property type="protein sequence ID" value="VDN50033.1"/>
    <property type="molecule type" value="Genomic_DNA"/>
</dbReference>
<dbReference type="STRING" id="318479.A0A158Q3N8"/>
<feature type="domain" description="C2" evidence="5">
    <location>
        <begin position="351"/>
        <end position="463"/>
    </location>
</feature>
<keyword evidence="4" id="KW-0472">Membrane</keyword>
<proteinExistence type="predicted"/>
<protein>
    <submittedName>
        <fullName evidence="9">Multiple C2 and transmembrane domain-containing protein 1</fullName>
    </submittedName>
</protein>
<reference evidence="9" key="1">
    <citation type="submission" date="2016-04" db="UniProtKB">
        <authorList>
            <consortium name="WormBaseParasite"/>
        </authorList>
    </citation>
    <scope>IDENTIFICATION</scope>
</reference>
<dbReference type="InterPro" id="IPR000008">
    <property type="entry name" value="C2_dom"/>
</dbReference>
<evidence type="ECO:0000256" key="1">
    <source>
        <dbReference type="ARBA" id="ARBA00022723"/>
    </source>
</evidence>
<reference evidence="6 8" key="2">
    <citation type="submission" date="2018-11" db="EMBL/GenBank/DDBJ databases">
        <authorList>
            <consortium name="Pathogen Informatics"/>
        </authorList>
    </citation>
    <scope>NUCLEOTIDE SEQUENCE [LARGE SCALE GENOMIC DNA]</scope>
</reference>
<evidence type="ECO:0000313" key="7">
    <source>
        <dbReference type="Proteomes" id="UP000038040"/>
    </source>
</evidence>
<gene>
    <name evidence="6" type="ORF">DME_LOCUS6</name>
</gene>
<dbReference type="SUPFAM" id="SSF49562">
    <property type="entry name" value="C2 domain (Calcium/lipid-binding domain, CaLB)"/>
    <property type="match status" value="3"/>
</dbReference>
<dbReference type="SMART" id="SM00239">
    <property type="entry name" value="C2"/>
    <property type="match status" value="3"/>
</dbReference>
<evidence type="ECO:0000259" key="5">
    <source>
        <dbReference type="PROSITE" id="PS50004"/>
    </source>
</evidence>
<sequence>MGLFKKQSKDTKTNETLLVDGESQAVNEDNESVQEDGNPEEDYVTLLMKVRLKCGHNLVVRDASGSSDPYVKFKYKNRSCFKSTVLHKTLNPVWQEEFSLLIDDPTSPVSVDVYDCGRFATDYMGSAIIDISHLRLFQETELQLNLTREGVEEKLGQLDLTVTVSPLTSGEKDEFLKKSVRGIVSERAKRPAKSTQVWTSIANIVLIEGRNLPFAPGTSSLPDPLVKFRLASEKYKSKPISRTANPKWLEQFDLHLYEQSKHLLELMVIDRRSNSILGKCNIDLDELRSETPNQLLCDLDPNGGSILLLIAKTGTTSIEQVNDFAEYTNNDIRNATIQKYGLLRTFENIGNIGHLIVKGLHHIKEIVNLVFRARDLLVVDTANKIHPFAVLELVNARLQTHSVKASNPEWNKLFTFTIRDIHSVLEITVYDEDVNKKTEFLGKVVIPLLKIRNCEKRWYALKDNKLISRTRGQILLEMDVIWNPIRAAIRTFSPRESKYMHVEPKFKRQLFMNNFNRLTLPQDERLTGQNNNLVYVMRSVWNVFVSITYFIELYHIPLCLLILFLRPPTVQQNIIRNSSQTNVPLEYPGSGSEDEEDLADTGEKNPTTLMQRLNTVQETLAMVQNTLDYLASLLERIKNTFNFTQPYLSLLAIVILIFVTIILYAVPLRWIIIIWGVNKFTKKLRNPNYIPNNELLDFLSRVPSDGESKAYSEMITESVELPNENFQRIKNTF</sequence>
<evidence type="ECO:0000313" key="6">
    <source>
        <dbReference type="EMBL" id="VDN50033.1"/>
    </source>
</evidence>
<feature type="transmembrane region" description="Helical" evidence="4">
    <location>
        <begin position="647"/>
        <end position="677"/>
    </location>
</feature>
<dbReference type="GO" id="GO:0005509">
    <property type="term" value="F:calcium ion binding"/>
    <property type="evidence" value="ECO:0007669"/>
    <property type="project" value="TreeGrafter"/>
</dbReference>
<keyword evidence="4" id="KW-0812">Transmembrane</keyword>
<evidence type="ECO:0000256" key="3">
    <source>
        <dbReference type="SAM" id="MobiDB-lite"/>
    </source>
</evidence>
<dbReference type="InterPro" id="IPR035892">
    <property type="entry name" value="C2_domain_sf"/>
</dbReference>
<dbReference type="Proteomes" id="UP000274756">
    <property type="component" value="Unassembled WGS sequence"/>
</dbReference>
<evidence type="ECO:0000256" key="2">
    <source>
        <dbReference type="ARBA" id="ARBA00022837"/>
    </source>
</evidence>
<dbReference type="Gene3D" id="2.60.40.150">
    <property type="entry name" value="C2 domain"/>
    <property type="match status" value="3"/>
</dbReference>
<dbReference type="PANTHER" id="PTHR45911">
    <property type="entry name" value="C2 DOMAIN-CONTAINING PROTEIN"/>
    <property type="match status" value="1"/>
</dbReference>
<dbReference type="Pfam" id="PF00168">
    <property type="entry name" value="C2"/>
    <property type="match status" value="3"/>
</dbReference>
<dbReference type="WBParaSite" id="DME_0000277701-mRNA-1">
    <property type="protein sequence ID" value="DME_0000277701-mRNA-1"/>
    <property type="gene ID" value="DME_0000277701"/>
</dbReference>
<evidence type="ECO:0000313" key="8">
    <source>
        <dbReference type="Proteomes" id="UP000274756"/>
    </source>
</evidence>
<keyword evidence="1" id="KW-0479">Metal-binding</keyword>
<dbReference type="AlphaFoldDB" id="A0A158Q3N8"/>
<accession>A0A158Q3N8</accession>
<dbReference type="GO" id="GO:0046928">
    <property type="term" value="P:regulation of neurotransmitter secretion"/>
    <property type="evidence" value="ECO:0007669"/>
    <property type="project" value="TreeGrafter"/>
</dbReference>
<evidence type="ECO:0000256" key="4">
    <source>
        <dbReference type="SAM" id="Phobius"/>
    </source>
</evidence>
<feature type="domain" description="C2" evidence="5">
    <location>
        <begin position="187"/>
        <end position="298"/>
    </location>
</feature>
<keyword evidence="2" id="KW-0106">Calcium</keyword>
<dbReference type="CDD" id="cd08377">
    <property type="entry name" value="C2C_MCTP_PRT"/>
    <property type="match status" value="1"/>
</dbReference>
<dbReference type="Proteomes" id="UP000038040">
    <property type="component" value="Unplaced"/>
</dbReference>
<keyword evidence="4" id="KW-1133">Transmembrane helix</keyword>
<feature type="domain" description="C2" evidence="5">
    <location>
        <begin position="29"/>
        <end position="144"/>
    </location>
</feature>
<dbReference type="CDD" id="cd08376">
    <property type="entry name" value="C2B_MCTP_PRT"/>
    <property type="match status" value="1"/>
</dbReference>
<organism evidence="7 9">
    <name type="scientific">Dracunculus medinensis</name>
    <name type="common">Guinea worm</name>
    <dbReference type="NCBI Taxonomy" id="318479"/>
    <lineage>
        <taxon>Eukaryota</taxon>
        <taxon>Metazoa</taxon>
        <taxon>Ecdysozoa</taxon>
        <taxon>Nematoda</taxon>
        <taxon>Chromadorea</taxon>
        <taxon>Rhabditida</taxon>
        <taxon>Spirurina</taxon>
        <taxon>Dracunculoidea</taxon>
        <taxon>Dracunculidae</taxon>
        <taxon>Dracunculus</taxon>
    </lineage>
</organism>
<dbReference type="OrthoDB" id="5973539at2759"/>
<keyword evidence="8" id="KW-1185">Reference proteome</keyword>
<name>A0A158Q3N8_DRAME</name>
<evidence type="ECO:0000313" key="9">
    <source>
        <dbReference type="WBParaSite" id="DME_0000277701-mRNA-1"/>
    </source>
</evidence>
<dbReference type="PROSITE" id="PS50004">
    <property type="entry name" value="C2"/>
    <property type="match status" value="3"/>
</dbReference>
<feature type="compositionally biased region" description="Acidic residues" evidence="3">
    <location>
        <begin position="28"/>
        <end position="38"/>
    </location>
</feature>
<dbReference type="GO" id="GO:0030672">
    <property type="term" value="C:synaptic vesicle membrane"/>
    <property type="evidence" value="ECO:0007669"/>
    <property type="project" value="TreeGrafter"/>
</dbReference>